<dbReference type="Ensembl" id="ENSCATT00000035762.1">
    <property type="protein sequence ID" value="ENSCATP00000011636.1"/>
    <property type="gene ID" value="ENSCATG00000030030.1"/>
</dbReference>
<keyword evidence="4" id="KW-1185">Reference proteome</keyword>
<dbReference type="OMA" id="NINAVSM"/>
<feature type="region of interest" description="Disordered" evidence="1">
    <location>
        <begin position="167"/>
        <end position="187"/>
    </location>
</feature>
<reference evidence="3" key="1">
    <citation type="submission" date="2025-08" db="UniProtKB">
        <authorList>
            <consortium name="Ensembl"/>
        </authorList>
    </citation>
    <scope>IDENTIFICATION</scope>
</reference>
<dbReference type="InterPro" id="IPR037365">
    <property type="entry name" value="Slowmo/Ups"/>
</dbReference>
<organism evidence="3 4">
    <name type="scientific">Cercocebus atys</name>
    <name type="common">Sooty mangabey</name>
    <name type="synonym">Cercocebus torquatus atys</name>
    <dbReference type="NCBI Taxonomy" id="9531"/>
    <lineage>
        <taxon>Eukaryota</taxon>
        <taxon>Metazoa</taxon>
        <taxon>Chordata</taxon>
        <taxon>Craniata</taxon>
        <taxon>Vertebrata</taxon>
        <taxon>Euteleostomi</taxon>
        <taxon>Mammalia</taxon>
        <taxon>Eutheria</taxon>
        <taxon>Euarchontoglires</taxon>
        <taxon>Primates</taxon>
        <taxon>Haplorrhini</taxon>
        <taxon>Catarrhini</taxon>
        <taxon>Cercopithecidae</taxon>
        <taxon>Cercopithecinae</taxon>
        <taxon>Cercocebus</taxon>
    </lineage>
</organism>
<protein>
    <recommendedName>
        <fullName evidence="2">PRELI/MSF1 domain-containing protein</fullName>
    </recommendedName>
</protein>
<dbReference type="PANTHER" id="PTHR11158">
    <property type="entry name" value="MSF1/PX19 RELATED"/>
    <property type="match status" value="1"/>
</dbReference>
<evidence type="ECO:0000259" key="2">
    <source>
        <dbReference type="PROSITE" id="PS50904"/>
    </source>
</evidence>
<evidence type="ECO:0000256" key="1">
    <source>
        <dbReference type="SAM" id="MobiDB-lite"/>
    </source>
</evidence>
<reference evidence="3" key="2">
    <citation type="submission" date="2025-09" db="UniProtKB">
        <authorList>
            <consortium name="Ensembl"/>
        </authorList>
    </citation>
    <scope>IDENTIFICATION</scope>
</reference>
<dbReference type="AlphaFoldDB" id="A0A2K5LF97"/>
<name>A0A2K5LF97_CERAT</name>
<dbReference type="GeneTree" id="ENSGT00950000182810"/>
<evidence type="ECO:0000313" key="3">
    <source>
        <dbReference type="Ensembl" id="ENSCATP00000011636.1"/>
    </source>
</evidence>
<dbReference type="InterPro" id="IPR006797">
    <property type="entry name" value="PRELI/MSF1_dom"/>
</dbReference>
<dbReference type="Proteomes" id="UP000233060">
    <property type="component" value="Unassembled WGS sequence"/>
</dbReference>
<proteinExistence type="predicted"/>
<dbReference type="GO" id="GO:0005758">
    <property type="term" value="C:mitochondrial intermembrane space"/>
    <property type="evidence" value="ECO:0007669"/>
    <property type="project" value="InterPro"/>
</dbReference>
<sequence>MKIWTSEHIFDHSWETVTTKYPDPMNPGVAGINVLDRHIDPSGKLHSHRLLSTEWGLLSIAKSLIGAARTKTYVQEHSVDPVEKAMELKSTNISFTNMVSPQDPEGTILTQEAIITMKAVSLSSYLEGLMASTISSSASKGEEAVEWVMHTLNAEIGLELTASAGGSNGRGIMKVGRQHRVPQVSPS</sequence>
<evidence type="ECO:0000313" key="4">
    <source>
        <dbReference type="Proteomes" id="UP000233060"/>
    </source>
</evidence>
<feature type="domain" description="PRELI/MSF1" evidence="2">
    <location>
        <begin position="1"/>
        <end position="157"/>
    </location>
</feature>
<accession>A0A2K5LF97</accession>
<dbReference type="STRING" id="9531.ENSCATP00000011636"/>
<dbReference type="Pfam" id="PF04707">
    <property type="entry name" value="PRELI"/>
    <property type="match status" value="1"/>
</dbReference>
<dbReference type="PROSITE" id="PS50904">
    <property type="entry name" value="PRELI_MSF1"/>
    <property type="match status" value="1"/>
</dbReference>